<gene>
    <name evidence="1" type="ORF">PWA60_17080</name>
</gene>
<accession>A0AAJ5S5D5</accession>
<sequence length="235" mass="26905">MPTFALVTEGGTDQAILKNILNGLAIRITGDELDWSASRPEVSAGKQTTSGGWERVFEFIENQELFTDMLLRNNCVVIHIDTDCATHKNFGIELHQGGERRPTQDIIKDIKALMSSKMSEELINSFRHKILFAIAVHSTECWLLPLYGKRRTPSNEQNCERKLAVELSKKTDTRRYLVNREMKLIKDFFIYDELSSPYYEEIDAREACIHNESLEQFITDALVFIEPGDDEGTKN</sequence>
<protein>
    <submittedName>
        <fullName evidence="1">Uncharacterized protein</fullName>
    </submittedName>
</protein>
<organism evidence="1 2">
    <name type="scientific">Pseudomonas juntendi</name>
    <dbReference type="NCBI Taxonomy" id="2666183"/>
    <lineage>
        <taxon>Bacteria</taxon>
        <taxon>Pseudomonadati</taxon>
        <taxon>Pseudomonadota</taxon>
        <taxon>Gammaproteobacteria</taxon>
        <taxon>Pseudomonadales</taxon>
        <taxon>Pseudomonadaceae</taxon>
        <taxon>Pseudomonas</taxon>
    </lineage>
</organism>
<dbReference type="EMBL" id="CP118677">
    <property type="protein sequence ID" value="WEA23184.1"/>
    <property type="molecule type" value="Genomic_DNA"/>
</dbReference>
<dbReference type="Proteomes" id="UP001217631">
    <property type="component" value="Chromosome"/>
</dbReference>
<evidence type="ECO:0000313" key="1">
    <source>
        <dbReference type="EMBL" id="WEA23184.1"/>
    </source>
</evidence>
<dbReference type="RefSeq" id="WP_275000337.1">
    <property type="nucleotide sequence ID" value="NZ_CP118677.1"/>
</dbReference>
<dbReference type="AlphaFoldDB" id="A0AAJ5S5D5"/>
<evidence type="ECO:0000313" key="2">
    <source>
        <dbReference type="Proteomes" id="UP001217631"/>
    </source>
</evidence>
<name>A0AAJ5S5D5_9PSED</name>
<reference evidence="1" key="1">
    <citation type="submission" date="2023-02" db="EMBL/GenBank/DDBJ databases">
        <title>tmexCD-toprJ-like cluster.</title>
        <authorList>
            <person name="Gao X."/>
            <person name="Wang C."/>
            <person name="Liu J."/>
        </authorList>
    </citation>
    <scope>NUCLEOTIDE SEQUENCE</scope>
    <source>
        <strain evidence="1">GDW21C697WI</strain>
    </source>
</reference>
<proteinExistence type="predicted"/>